<dbReference type="PANTHER" id="PTHR22763:SF162">
    <property type="entry name" value="TRANSMEMBRANE E3 UBIQUITIN-PROTEIN LIGASE 1"/>
    <property type="match status" value="1"/>
</dbReference>
<dbReference type="PROSITE" id="PS50089">
    <property type="entry name" value="ZF_RING_2"/>
    <property type="match status" value="1"/>
</dbReference>
<evidence type="ECO:0000256" key="11">
    <source>
        <dbReference type="ARBA" id="ARBA00022833"/>
    </source>
</evidence>
<feature type="domain" description="RING-type" evidence="16">
    <location>
        <begin position="601"/>
        <end position="668"/>
    </location>
</feature>
<evidence type="ECO:0000256" key="4">
    <source>
        <dbReference type="ARBA" id="ARBA00012483"/>
    </source>
</evidence>
<comment type="subcellular location">
    <subcellularLocation>
        <location evidence="2">Endomembrane system</location>
        <topology evidence="2">Multi-pass membrane protein</topology>
    </subcellularLocation>
</comment>
<gene>
    <name evidence="17" type="ORF">C9374_010306</name>
</gene>
<evidence type="ECO:0000256" key="10">
    <source>
        <dbReference type="ARBA" id="ARBA00022786"/>
    </source>
</evidence>
<dbReference type="Pfam" id="PF13639">
    <property type="entry name" value="zf-RING_2"/>
    <property type="match status" value="1"/>
</dbReference>
<dbReference type="RefSeq" id="XP_044544106.1">
    <property type="nucleotide sequence ID" value="XM_044685836.1"/>
</dbReference>
<evidence type="ECO:0000256" key="14">
    <source>
        <dbReference type="PROSITE-ProRule" id="PRU00175"/>
    </source>
</evidence>
<feature type="transmembrane region" description="Helical" evidence="15">
    <location>
        <begin position="347"/>
        <end position="366"/>
    </location>
</feature>
<evidence type="ECO:0000256" key="3">
    <source>
        <dbReference type="ARBA" id="ARBA00004906"/>
    </source>
</evidence>
<evidence type="ECO:0000256" key="1">
    <source>
        <dbReference type="ARBA" id="ARBA00000900"/>
    </source>
</evidence>
<keyword evidence="7" id="KW-0479">Metal-binding</keyword>
<dbReference type="GO" id="GO:0008270">
    <property type="term" value="F:zinc ion binding"/>
    <property type="evidence" value="ECO:0007669"/>
    <property type="project" value="UniProtKB-KW"/>
</dbReference>
<evidence type="ECO:0000256" key="2">
    <source>
        <dbReference type="ARBA" id="ARBA00004127"/>
    </source>
</evidence>
<name>A0AA88KJI0_NAELO</name>
<dbReference type="Proteomes" id="UP000816034">
    <property type="component" value="Unassembled WGS sequence"/>
</dbReference>
<keyword evidence="11" id="KW-0862">Zinc</keyword>
<evidence type="ECO:0000256" key="12">
    <source>
        <dbReference type="ARBA" id="ARBA00022989"/>
    </source>
</evidence>
<feature type="transmembrane region" description="Helical" evidence="15">
    <location>
        <begin position="378"/>
        <end position="405"/>
    </location>
</feature>
<protein>
    <recommendedName>
        <fullName evidence="4">RING-type E3 ubiquitin transferase</fullName>
        <ecNumber evidence="4">2.3.2.27</ecNumber>
    </recommendedName>
</protein>
<keyword evidence="10" id="KW-0833">Ubl conjugation pathway</keyword>
<proteinExistence type="predicted"/>
<dbReference type="GO" id="GO:0012505">
    <property type="term" value="C:endomembrane system"/>
    <property type="evidence" value="ECO:0007669"/>
    <property type="project" value="UniProtKB-SubCell"/>
</dbReference>
<evidence type="ECO:0000259" key="16">
    <source>
        <dbReference type="PROSITE" id="PS50089"/>
    </source>
</evidence>
<dbReference type="InterPro" id="IPR013083">
    <property type="entry name" value="Znf_RING/FYVE/PHD"/>
</dbReference>
<dbReference type="GO" id="GO:0061630">
    <property type="term" value="F:ubiquitin protein ligase activity"/>
    <property type="evidence" value="ECO:0007669"/>
    <property type="project" value="UniProtKB-EC"/>
</dbReference>
<dbReference type="InterPro" id="IPR001841">
    <property type="entry name" value="Znf_RING"/>
</dbReference>
<evidence type="ECO:0000256" key="8">
    <source>
        <dbReference type="ARBA" id="ARBA00022729"/>
    </source>
</evidence>
<keyword evidence="8" id="KW-0732">Signal</keyword>
<keyword evidence="5" id="KW-0808">Transferase</keyword>
<evidence type="ECO:0000256" key="15">
    <source>
        <dbReference type="SAM" id="Phobius"/>
    </source>
</evidence>
<reference evidence="17 18" key="1">
    <citation type="journal article" date="2018" name="BMC Genomics">
        <title>The genome of Naegleria lovaniensis, the basis for a comparative approach to unravel pathogenicity factors of the human pathogenic amoeba N. fowleri.</title>
        <authorList>
            <person name="Liechti N."/>
            <person name="Schurch N."/>
            <person name="Bruggmann R."/>
            <person name="Wittwer M."/>
        </authorList>
    </citation>
    <scope>NUCLEOTIDE SEQUENCE [LARGE SCALE GENOMIC DNA]</scope>
    <source>
        <strain evidence="17 18">ATCC 30569</strain>
    </source>
</reference>
<feature type="transmembrane region" description="Helical" evidence="15">
    <location>
        <begin position="546"/>
        <end position="563"/>
    </location>
</feature>
<keyword evidence="13 15" id="KW-0472">Membrane</keyword>
<dbReference type="PANTHER" id="PTHR22763">
    <property type="entry name" value="RING ZINC FINGER PROTEIN"/>
    <property type="match status" value="1"/>
</dbReference>
<dbReference type="EMBL" id="PYSW02000041">
    <property type="protein sequence ID" value="KAG2374932.1"/>
    <property type="molecule type" value="Genomic_DNA"/>
</dbReference>
<comment type="pathway">
    <text evidence="3">Protein modification; protein ubiquitination.</text>
</comment>
<evidence type="ECO:0000256" key="6">
    <source>
        <dbReference type="ARBA" id="ARBA00022692"/>
    </source>
</evidence>
<dbReference type="SMART" id="SM00184">
    <property type="entry name" value="RING"/>
    <property type="match status" value="1"/>
</dbReference>
<organism evidence="17 18">
    <name type="scientific">Naegleria lovaniensis</name>
    <name type="common">Amoeba</name>
    <dbReference type="NCBI Taxonomy" id="51637"/>
    <lineage>
        <taxon>Eukaryota</taxon>
        <taxon>Discoba</taxon>
        <taxon>Heterolobosea</taxon>
        <taxon>Tetramitia</taxon>
        <taxon>Eutetramitia</taxon>
        <taxon>Vahlkampfiidae</taxon>
        <taxon>Naegleria</taxon>
    </lineage>
</organism>
<dbReference type="GO" id="GO:0043161">
    <property type="term" value="P:proteasome-mediated ubiquitin-dependent protein catabolic process"/>
    <property type="evidence" value="ECO:0007669"/>
    <property type="project" value="TreeGrafter"/>
</dbReference>
<feature type="transmembrane region" description="Helical" evidence="15">
    <location>
        <begin position="411"/>
        <end position="433"/>
    </location>
</feature>
<evidence type="ECO:0000256" key="13">
    <source>
        <dbReference type="ARBA" id="ARBA00023136"/>
    </source>
</evidence>
<evidence type="ECO:0000313" key="17">
    <source>
        <dbReference type="EMBL" id="KAG2374932.1"/>
    </source>
</evidence>
<comment type="catalytic activity">
    <reaction evidence="1">
        <text>S-ubiquitinyl-[E2 ubiquitin-conjugating enzyme]-L-cysteine + [acceptor protein]-L-lysine = [E2 ubiquitin-conjugating enzyme]-L-cysteine + N(6)-ubiquitinyl-[acceptor protein]-L-lysine.</text>
        <dbReference type="EC" id="2.3.2.27"/>
    </reaction>
</comment>
<evidence type="ECO:0000256" key="9">
    <source>
        <dbReference type="ARBA" id="ARBA00022771"/>
    </source>
</evidence>
<keyword evidence="6 15" id="KW-0812">Transmembrane</keyword>
<keyword evidence="9 14" id="KW-0863">Zinc-finger</keyword>
<keyword evidence="18" id="KW-1185">Reference proteome</keyword>
<sequence>MAQQQDTSLLTPSSPHNHDEIIRSLEKKVKYNSKSEMESTSNQNHNPILFPVFSEKPQSYHANGTWRTIDGFYPIFNEQPMKKRVNYLSESTVTRYILRKLLQQPKYGHAIHDFINLMDVGEENILVDPNSAVNMNDYLPDGIDKLDNVHIRGALKMDLSFKKTILKEFYFVYGAVTIRDGRYFLQRENLLFLEGVYSIYTNRFYFILKPKKFLFYKMPTFLEQALMNDTFLFHGEAGAQLAYYSYVTHYLGDLKELGIRHDHYYHYSSQSDVSDKSSKKESCVYRGLGVGRISADKFVVQDNRNMMNQIFEWSVSGVISSVNCDHTIIFTQTFHDNISFTSELNSFLQVGTILCIFLIFGLFRQIKFTRTRSAATRVSILFVGFTSTLSFITFSASLVFVLNFYEVFTSAIALSFMSFIYLTASIQYMLFIWKSHHPNHYENIISASVHMRKLFFFFWGFSMSILFGGYYISHVHPKLIQYLIFFIMSFLVPQICVNVIYNTRKSIDFFYLTSLIIFCSSTILYFGARPSNFLEFPTNTTLCYTLIIYLFIQVAALLIQYLVDPRLSILTTHLFGFMLPPKYNYHRPIPMSVIEEGECKCVICMSEIEIPNQAVSDSANVPLDATKSNQSNEWTASKDIMVTPCNHVFHTICLERWKEYKLECPLCKKDLPIL</sequence>
<feature type="transmembrane region" description="Helical" evidence="15">
    <location>
        <begin position="508"/>
        <end position="526"/>
    </location>
</feature>
<dbReference type="GeneID" id="68102760"/>
<dbReference type="Gene3D" id="3.30.40.10">
    <property type="entry name" value="Zinc/RING finger domain, C3HC4 (zinc finger)"/>
    <property type="match status" value="1"/>
</dbReference>
<evidence type="ECO:0000256" key="7">
    <source>
        <dbReference type="ARBA" id="ARBA00022723"/>
    </source>
</evidence>
<dbReference type="EC" id="2.3.2.27" evidence="4"/>
<dbReference type="Pfam" id="PF11145">
    <property type="entry name" value="DUF2921"/>
    <property type="match status" value="1"/>
</dbReference>
<dbReference type="InterPro" id="IPR021319">
    <property type="entry name" value="DUF2921"/>
</dbReference>
<feature type="transmembrane region" description="Helical" evidence="15">
    <location>
        <begin position="479"/>
        <end position="501"/>
    </location>
</feature>
<feature type="transmembrane region" description="Helical" evidence="15">
    <location>
        <begin position="454"/>
        <end position="473"/>
    </location>
</feature>
<dbReference type="InterPro" id="IPR050731">
    <property type="entry name" value="HRD1_E3_ubiq-ligases"/>
</dbReference>
<evidence type="ECO:0000256" key="5">
    <source>
        <dbReference type="ARBA" id="ARBA00022679"/>
    </source>
</evidence>
<accession>A0AA88KJI0</accession>
<comment type="caution">
    <text evidence="17">The sequence shown here is derived from an EMBL/GenBank/DDBJ whole genome shotgun (WGS) entry which is preliminary data.</text>
</comment>
<evidence type="ECO:0000313" key="18">
    <source>
        <dbReference type="Proteomes" id="UP000816034"/>
    </source>
</evidence>
<keyword evidence="12 15" id="KW-1133">Transmembrane helix</keyword>
<dbReference type="AlphaFoldDB" id="A0AA88KJI0"/>
<dbReference type="SUPFAM" id="SSF57850">
    <property type="entry name" value="RING/U-box"/>
    <property type="match status" value="1"/>
</dbReference>